<evidence type="ECO:0000313" key="1">
    <source>
        <dbReference type="EMBL" id="EYC25977.1"/>
    </source>
</evidence>
<reference evidence="2" key="1">
    <citation type="journal article" date="2015" name="Nat. Genet.">
        <title>The genome and transcriptome of the zoonotic hookworm Ancylostoma ceylanicum identify infection-specific gene families.</title>
        <authorList>
            <person name="Schwarz E.M."/>
            <person name="Hu Y."/>
            <person name="Antoshechkin I."/>
            <person name="Miller M.M."/>
            <person name="Sternberg P.W."/>
            <person name="Aroian R.V."/>
        </authorList>
    </citation>
    <scope>NUCLEOTIDE SEQUENCE</scope>
    <source>
        <strain evidence="2">HY135</strain>
    </source>
</reference>
<keyword evidence="2" id="KW-1185">Reference proteome</keyword>
<evidence type="ECO:0000313" key="2">
    <source>
        <dbReference type="Proteomes" id="UP000024635"/>
    </source>
</evidence>
<protein>
    <submittedName>
        <fullName evidence="1">Uncharacterized protein</fullName>
    </submittedName>
</protein>
<comment type="caution">
    <text evidence="1">The sequence shown here is derived from an EMBL/GenBank/DDBJ whole genome shotgun (WGS) entry which is preliminary data.</text>
</comment>
<name>A0A016VG22_9BILA</name>
<dbReference type="Proteomes" id="UP000024635">
    <property type="component" value="Unassembled WGS sequence"/>
</dbReference>
<proteinExistence type="predicted"/>
<organism evidence="1 2">
    <name type="scientific">Ancylostoma ceylanicum</name>
    <dbReference type="NCBI Taxonomy" id="53326"/>
    <lineage>
        <taxon>Eukaryota</taxon>
        <taxon>Metazoa</taxon>
        <taxon>Ecdysozoa</taxon>
        <taxon>Nematoda</taxon>
        <taxon>Chromadorea</taxon>
        <taxon>Rhabditida</taxon>
        <taxon>Rhabditina</taxon>
        <taxon>Rhabditomorpha</taxon>
        <taxon>Strongyloidea</taxon>
        <taxon>Ancylostomatidae</taxon>
        <taxon>Ancylostomatinae</taxon>
        <taxon>Ancylostoma</taxon>
    </lineage>
</organism>
<gene>
    <name evidence="1" type="primary">Acey_s0011.g1490</name>
    <name evidence="1" type="ORF">Y032_0011g1490</name>
</gene>
<accession>A0A016VG22</accession>
<dbReference type="EMBL" id="JARK01001347">
    <property type="protein sequence ID" value="EYC25977.1"/>
    <property type="molecule type" value="Genomic_DNA"/>
</dbReference>
<sequence>MVTIAMDTVGNDKSERLRQRFRISQWEQRAAVVSRPTSETVFTSFQAHNIRSRILAMRCYAAHLCPVTAVLCGPQMPDRAGAVRPTDARSRRCSAAHRCPNEPVLCGALVGPQMPDRAGAGKSGKSLRFLVEFLQFCSFFFEEEEVLSKSFRNNNNFIEPTYSCQGLGHPGSPVLFADDVYTSNGTCIRLQFRSPTDRIPISTCVFYRR</sequence>
<dbReference type="AlphaFoldDB" id="A0A016VG22"/>